<reference evidence="1" key="1">
    <citation type="journal article" date="2023" name="Mol. Phylogenet. Evol.">
        <title>Genome-scale phylogeny and comparative genomics of the fungal order Sordariales.</title>
        <authorList>
            <person name="Hensen N."/>
            <person name="Bonometti L."/>
            <person name="Westerberg I."/>
            <person name="Brannstrom I.O."/>
            <person name="Guillou S."/>
            <person name="Cros-Aarteil S."/>
            <person name="Calhoun S."/>
            <person name="Haridas S."/>
            <person name="Kuo A."/>
            <person name="Mondo S."/>
            <person name="Pangilinan J."/>
            <person name="Riley R."/>
            <person name="LaButti K."/>
            <person name="Andreopoulos B."/>
            <person name="Lipzen A."/>
            <person name="Chen C."/>
            <person name="Yan M."/>
            <person name="Daum C."/>
            <person name="Ng V."/>
            <person name="Clum A."/>
            <person name="Steindorff A."/>
            <person name="Ohm R.A."/>
            <person name="Martin F."/>
            <person name="Silar P."/>
            <person name="Natvig D.O."/>
            <person name="Lalanne C."/>
            <person name="Gautier V."/>
            <person name="Ament-Velasquez S.L."/>
            <person name="Kruys A."/>
            <person name="Hutchinson M.I."/>
            <person name="Powell A.J."/>
            <person name="Barry K."/>
            <person name="Miller A.N."/>
            <person name="Grigoriev I.V."/>
            <person name="Debuchy R."/>
            <person name="Gladieux P."/>
            <person name="Hiltunen Thoren M."/>
            <person name="Johannesson H."/>
        </authorList>
    </citation>
    <scope>NUCLEOTIDE SEQUENCE</scope>
    <source>
        <strain evidence="1">CBS 731.68</strain>
    </source>
</reference>
<organism evidence="1 2">
    <name type="scientific">Parathielavia appendiculata</name>
    <dbReference type="NCBI Taxonomy" id="2587402"/>
    <lineage>
        <taxon>Eukaryota</taxon>
        <taxon>Fungi</taxon>
        <taxon>Dikarya</taxon>
        <taxon>Ascomycota</taxon>
        <taxon>Pezizomycotina</taxon>
        <taxon>Sordariomycetes</taxon>
        <taxon>Sordariomycetidae</taxon>
        <taxon>Sordariales</taxon>
        <taxon>Chaetomiaceae</taxon>
        <taxon>Parathielavia</taxon>
    </lineage>
</organism>
<gene>
    <name evidence="1" type="ORF">N657DRAFT_649568</name>
</gene>
<accession>A0AAN6Z0Z4</accession>
<evidence type="ECO:0000313" key="2">
    <source>
        <dbReference type="Proteomes" id="UP001302602"/>
    </source>
</evidence>
<dbReference type="Proteomes" id="UP001302602">
    <property type="component" value="Unassembled WGS sequence"/>
</dbReference>
<dbReference type="AlphaFoldDB" id="A0AAN6Z0Z4"/>
<protein>
    <submittedName>
        <fullName evidence="1">Uncharacterized protein</fullName>
    </submittedName>
</protein>
<dbReference type="RefSeq" id="XP_062643766.1">
    <property type="nucleotide sequence ID" value="XM_062793753.1"/>
</dbReference>
<reference evidence="1" key="2">
    <citation type="submission" date="2023-05" db="EMBL/GenBank/DDBJ databases">
        <authorList>
            <consortium name="Lawrence Berkeley National Laboratory"/>
            <person name="Steindorff A."/>
            <person name="Hensen N."/>
            <person name="Bonometti L."/>
            <person name="Westerberg I."/>
            <person name="Brannstrom I.O."/>
            <person name="Guillou S."/>
            <person name="Cros-Aarteil S."/>
            <person name="Calhoun S."/>
            <person name="Haridas S."/>
            <person name="Kuo A."/>
            <person name="Mondo S."/>
            <person name="Pangilinan J."/>
            <person name="Riley R."/>
            <person name="Labutti K."/>
            <person name="Andreopoulos B."/>
            <person name="Lipzen A."/>
            <person name="Chen C."/>
            <person name="Yanf M."/>
            <person name="Daum C."/>
            <person name="Ng V."/>
            <person name="Clum A."/>
            <person name="Ohm R."/>
            <person name="Martin F."/>
            <person name="Silar P."/>
            <person name="Natvig D."/>
            <person name="Lalanne C."/>
            <person name="Gautier V."/>
            <person name="Ament-Velasquez S.L."/>
            <person name="Kruys A."/>
            <person name="Hutchinson M.I."/>
            <person name="Powell A.J."/>
            <person name="Barry K."/>
            <person name="Miller A.N."/>
            <person name="Grigoriev I.V."/>
            <person name="Debuchy R."/>
            <person name="Gladieux P."/>
            <person name="Thoren M.H."/>
            <person name="Johannesson H."/>
        </authorList>
    </citation>
    <scope>NUCLEOTIDE SEQUENCE</scope>
    <source>
        <strain evidence="1">CBS 731.68</strain>
    </source>
</reference>
<proteinExistence type="predicted"/>
<comment type="caution">
    <text evidence="1">The sequence shown here is derived from an EMBL/GenBank/DDBJ whole genome shotgun (WGS) entry which is preliminary data.</text>
</comment>
<dbReference type="GeneID" id="87830522"/>
<keyword evidence="2" id="KW-1185">Reference proteome</keyword>
<dbReference type="EMBL" id="MU853242">
    <property type="protein sequence ID" value="KAK4119994.1"/>
    <property type="molecule type" value="Genomic_DNA"/>
</dbReference>
<sequence>MRSRRVILTPTFVMYYSSVYGDLWTDSVGHYISSSHSLEHHLPIYQFQFGPNPSQDSTFLAAARTAVIMCNRAHEIPL</sequence>
<evidence type="ECO:0000313" key="1">
    <source>
        <dbReference type="EMBL" id="KAK4119994.1"/>
    </source>
</evidence>
<name>A0AAN6Z0Z4_9PEZI</name>